<feature type="region of interest" description="Disordered" evidence="3">
    <location>
        <begin position="267"/>
        <end position="339"/>
    </location>
</feature>
<dbReference type="PANTHER" id="PTHR11733">
    <property type="entry name" value="ZINC METALLOPROTEASE FAMILY M13 NEPRILYSIN-RELATED"/>
    <property type="match status" value="1"/>
</dbReference>
<evidence type="ECO:0000256" key="2">
    <source>
        <dbReference type="ARBA" id="ARBA00007357"/>
    </source>
</evidence>
<accession>A0A8S9XXN9</accession>
<evidence type="ECO:0000256" key="3">
    <source>
        <dbReference type="SAM" id="MobiDB-lite"/>
    </source>
</evidence>
<dbReference type="EMBL" id="WIXP02000004">
    <property type="protein sequence ID" value="KAF6212375.1"/>
    <property type="molecule type" value="Genomic_DNA"/>
</dbReference>
<evidence type="ECO:0000256" key="1">
    <source>
        <dbReference type="ARBA" id="ARBA00004401"/>
    </source>
</evidence>
<protein>
    <recommendedName>
        <fullName evidence="4">Peptidase M13 N-terminal domain-containing protein</fullName>
    </recommendedName>
</protein>
<sequence>MTATAPWEQAVADSTTPAVLTKTSLWEHAVADSATHTTLTTPVPFKQDIADPATPAMQTANSLTDVGTTSLRPAVVDTGTPAILTATPATLAATTPVEVTVADLATPEMLTTTPQTLISVEPTIADPATPAMPATLPAMLPPAMPPKIIKNTIAHLQTTLNPEIHQPVSTATTTDESFKEDVNLEEWETSHPILEHPEEWELILTDPWDEPSPEFDEVVVEKQSHLDIEDIAPTRAVLKQFEALFRPPSAENCSLGVIHRIEPTQASVGPLKPFNPGSSTSAPEEPSDDEDEQFIDAMTFPPQEPFTVPVPSKEERSNDHQPVSNVEATEAVPPTTQEHELGRAVGKEEHTGAEEGIGLGNRRATCGRDCRFLTSHQCQPANHSKYLFPVAIVGEGTRRSRRDRHCPQISGGIYLTSQVHHTESGTTTLTHEANLTIPTRIEGRGRKDQEKNGKIRKKTERLRKGGRIGNHTYYRDRESSISQRRVGPPTKFLSRENSDDDPGGVKDARKVYKACINLESQEETGVEYLWNLLDQIGLPRNPFNKTFTPNPWVETLARTRRYLAMNLFIGASVMPSIANSTLNQLTLSTPDTDDALPGWNWERRKFYSELKKKMSEDEEDEDGNDATAVSWVKYGSRLISYLVEETGDQVEESDFLIASDTILQIIRNISAIQESENVTGSLLNEVPVEMNLADVQTLIDEASASGDSKLKLESYFDVLFSEFSELEVNFTQDKLLVYKKPYYPLIAEYLESLEDSDINLYIWWNVVYTLASHTNEDLKLVKENFVRKIIGDFPVETRSSVCMQTVYTLMSPALGFFLTQRFEQTRINKVHSMIGDIRQAFISYIRKLTWMDGKTKSASIDKLNNFNVFVGFPEWMKNRTEFDGLFVNVTLAEDEHFHNVANLLDATMVSFLESLRTTNDHSTADFDPLDINAYYDPALTQ</sequence>
<evidence type="ECO:0000313" key="5">
    <source>
        <dbReference type="EMBL" id="KAF6212375.1"/>
    </source>
</evidence>
<dbReference type="InterPro" id="IPR000718">
    <property type="entry name" value="Peptidase_M13"/>
</dbReference>
<name>A0A8S9XXN9_APOLU</name>
<dbReference type="Gene3D" id="1.10.1380.10">
    <property type="entry name" value="Neutral endopeptidase , domain2"/>
    <property type="match status" value="1"/>
</dbReference>
<dbReference type="InterPro" id="IPR042089">
    <property type="entry name" value="Peptidase_M13_dom_2"/>
</dbReference>
<keyword evidence="6" id="KW-1185">Reference proteome</keyword>
<feature type="region of interest" description="Disordered" evidence="3">
    <location>
        <begin position="440"/>
        <end position="505"/>
    </location>
</feature>
<feature type="compositionally biased region" description="Basic and acidic residues" evidence="3">
    <location>
        <begin position="493"/>
        <end position="505"/>
    </location>
</feature>
<dbReference type="OrthoDB" id="6475849at2759"/>
<dbReference type="GO" id="GO:0005886">
    <property type="term" value="C:plasma membrane"/>
    <property type="evidence" value="ECO:0007669"/>
    <property type="project" value="UniProtKB-SubCell"/>
</dbReference>
<gene>
    <name evidence="5" type="ORF">GE061_012897</name>
</gene>
<dbReference type="SUPFAM" id="SSF55486">
    <property type="entry name" value="Metalloproteases ('zincins'), catalytic domain"/>
    <property type="match status" value="1"/>
</dbReference>
<evidence type="ECO:0000313" key="6">
    <source>
        <dbReference type="Proteomes" id="UP000466442"/>
    </source>
</evidence>
<reference evidence="5" key="1">
    <citation type="journal article" date="2021" name="Mol. Ecol. Resour.">
        <title>Apolygus lucorum genome provides insights into omnivorousness and mesophyll feeding.</title>
        <authorList>
            <person name="Liu Y."/>
            <person name="Liu H."/>
            <person name="Wang H."/>
            <person name="Huang T."/>
            <person name="Liu B."/>
            <person name="Yang B."/>
            <person name="Yin L."/>
            <person name="Li B."/>
            <person name="Zhang Y."/>
            <person name="Zhang S."/>
            <person name="Jiang F."/>
            <person name="Zhang X."/>
            <person name="Ren Y."/>
            <person name="Wang B."/>
            <person name="Wang S."/>
            <person name="Lu Y."/>
            <person name="Wu K."/>
            <person name="Fan W."/>
            <person name="Wang G."/>
        </authorList>
    </citation>
    <scope>NUCLEOTIDE SEQUENCE</scope>
    <source>
        <strain evidence="5">12Hb</strain>
    </source>
</reference>
<comment type="similarity">
    <text evidence="2">Belongs to the peptidase M13 family.</text>
</comment>
<feature type="compositionally biased region" description="Basic and acidic residues" evidence="3">
    <location>
        <begin position="441"/>
        <end position="453"/>
    </location>
</feature>
<dbReference type="PROSITE" id="PS51885">
    <property type="entry name" value="NEPRILYSIN"/>
    <property type="match status" value="1"/>
</dbReference>
<dbReference type="AlphaFoldDB" id="A0A8S9XXN9"/>
<evidence type="ECO:0000259" key="4">
    <source>
        <dbReference type="Pfam" id="PF05649"/>
    </source>
</evidence>
<comment type="caution">
    <text evidence="5">The sequence shown here is derived from an EMBL/GenBank/DDBJ whole genome shotgun (WGS) entry which is preliminary data.</text>
</comment>
<dbReference type="GO" id="GO:0016485">
    <property type="term" value="P:protein processing"/>
    <property type="evidence" value="ECO:0007669"/>
    <property type="project" value="TreeGrafter"/>
</dbReference>
<dbReference type="GO" id="GO:0004222">
    <property type="term" value="F:metalloendopeptidase activity"/>
    <property type="evidence" value="ECO:0007669"/>
    <property type="project" value="InterPro"/>
</dbReference>
<dbReference type="Proteomes" id="UP000466442">
    <property type="component" value="Unassembled WGS sequence"/>
</dbReference>
<dbReference type="PANTHER" id="PTHR11733:SF241">
    <property type="entry name" value="GH26575P-RELATED"/>
    <property type="match status" value="1"/>
</dbReference>
<dbReference type="InterPro" id="IPR008753">
    <property type="entry name" value="Peptidase_M13_N"/>
</dbReference>
<feature type="compositionally biased region" description="Basic residues" evidence="3">
    <location>
        <begin position="454"/>
        <end position="466"/>
    </location>
</feature>
<organism evidence="5 6">
    <name type="scientific">Apolygus lucorum</name>
    <name type="common">Small green plant bug</name>
    <name type="synonym">Lygocoris lucorum</name>
    <dbReference type="NCBI Taxonomy" id="248454"/>
    <lineage>
        <taxon>Eukaryota</taxon>
        <taxon>Metazoa</taxon>
        <taxon>Ecdysozoa</taxon>
        <taxon>Arthropoda</taxon>
        <taxon>Hexapoda</taxon>
        <taxon>Insecta</taxon>
        <taxon>Pterygota</taxon>
        <taxon>Neoptera</taxon>
        <taxon>Paraneoptera</taxon>
        <taxon>Hemiptera</taxon>
        <taxon>Heteroptera</taxon>
        <taxon>Panheteroptera</taxon>
        <taxon>Cimicomorpha</taxon>
        <taxon>Miridae</taxon>
        <taxon>Mirini</taxon>
        <taxon>Apolygus</taxon>
    </lineage>
</organism>
<dbReference type="Pfam" id="PF05649">
    <property type="entry name" value="Peptidase_M13_N"/>
    <property type="match status" value="1"/>
</dbReference>
<feature type="domain" description="Peptidase M13 N-terminal" evidence="4">
    <location>
        <begin position="493"/>
        <end position="873"/>
    </location>
</feature>
<comment type="subcellular location">
    <subcellularLocation>
        <location evidence="1">Cell membrane</location>
        <topology evidence="1">Single-pass type II membrane protein</topology>
    </subcellularLocation>
</comment>
<proteinExistence type="inferred from homology"/>
<feature type="compositionally biased region" description="Acidic residues" evidence="3">
    <location>
        <begin position="285"/>
        <end position="294"/>
    </location>
</feature>